<accession>A0A0P7AZS2</accession>
<name>A0A0P7AZS2_9HYPO</name>
<dbReference type="EMBL" id="LKCW01000114">
    <property type="protein sequence ID" value="KPM39183.1"/>
    <property type="molecule type" value="Genomic_DNA"/>
</dbReference>
<dbReference type="Proteomes" id="UP000050424">
    <property type="component" value="Unassembled WGS sequence"/>
</dbReference>
<dbReference type="OrthoDB" id="5071059at2759"/>
<keyword evidence="2" id="KW-1185">Reference proteome</keyword>
<evidence type="ECO:0000313" key="1">
    <source>
        <dbReference type="EMBL" id="KPM39183.1"/>
    </source>
</evidence>
<gene>
    <name evidence="1" type="ORF">AK830_g7394</name>
</gene>
<dbReference type="AlphaFoldDB" id="A0A0P7AZS2"/>
<evidence type="ECO:0000313" key="2">
    <source>
        <dbReference type="Proteomes" id="UP000050424"/>
    </source>
</evidence>
<organism evidence="1 2">
    <name type="scientific">Neonectria ditissima</name>
    <dbReference type="NCBI Taxonomy" id="78410"/>
    <lineage>
        <taxon>Eukaryota</taxon>
        <taxon>Fungi</taxon>
        <taxon>Dikarya</taxon>
        <taxon>Ascomycota</taxon>
        <taxon>Pezizomycotina</taxon>
        <taxon>Sordariomycetes</taxon>
        <taxon>Hypocreomycetidae</taxon>
        <taxon>Hypocreales</taxon>
        <taxon>Nectriaceae</taxon>
        <taxon>Neonectria</taxon>
    </lineage>
</organism>
<proteinExistence type="predicted"/>
<reference evidence="1 2" key="1">
    <citation type="submission" date="2015-09" db="EMBL/GenBank/DDBJ databases">
        <title>Draft genome of a European isolate of the apple canker pathogen Neonectria ditissima.</title>
        <authorList>
            <person name="Gomez-Cortecero A."/>
            <person name="Harrison R.J."/>
            <person name="Armitage A.D."/>
        </authorList>
    </citation>
    <scope>NUCLEOTIDE SEQUENCE [LARGE SCALE GENOMIC DNA]</scope>
    <source>
        <strain evidence="1 2">R09/05</strain>
    </source>
</reference>
<sequence length="174" mass="19336">MTEGPHRWKGFRVLLKEHNSSMFIAQDDEVLSQTIGKIHGTGYFGPADPNSSVRPPIGEWIVTEVLTRGINLWDREFFAPEGTFGQKMHARMGNGSPNPSVHFLVGYSPYTLEHVFAGPPRTNTNVANLQPDDTLSILQYRKNPGETILGSKTILHHALSVPGNMWCLKVVLDS</sequence>
<comment type="caution">
    <text evidence="1">The sequence shown here is derived from an EMBL/GenBank/DDBJ whole genome shotgun (WGS) entry which is preliminary data.</text>
</comment>
<protein>
    <submittedName>
        <fullName evidence="1">Uncharacterized protein</fullName>
    </submittedName>
</protein>